<reference evidence="1 2" key="1">
    <citation type="submission" date="2008-08" db="EMBL/GenBank/DDBJ databases">
        <authorList>
            <person name="Madupu R."/>
            <person name="Durkin A.S."/>
            <person name="Torralba M."/>
            <person name="Methe B."/>
            <person name="Sutton G.G."/>
            <person name="Strausberg R.L."/>
            <person name="Nelson K.E."/>
        </authorList>
    </citation>
    <scope>NUCLEOTIDE SEQUENCE [LARGE SCALE GENOMIC DNA]</scope>
    <source>
        <strain evidence="1 2">RM3267</strain>
    </source>
</reference>
<organism evidence="1 2">
    <name type="scientific">Campylobacter rectus RM3267</name>
    <dbReference type="NCBI Taxonomy" id="553218"/>
    <lineage>
        <taxon>Bacteria</taxon>
        <taxon>Pseudomonadati</taxon>
        <taxon>Campylobacterota</taxon>
        <taxon>Epsilonproteobacteria</taxon>
        <taxon>Campylobacterales</taxon>
        <taxon>Campylobacteraceae</taxon>
        <taxon>Campylobacter</taxon>
    </lineage>
</organism>
<proteinExistence type="predicted"/>
<evidence type="ECO:0000313" key="2">
    <source>
        <dbReference type="Proteomes" id="UP000003082"/>
    </source>
</evidence>
<dbReference type="AlphaFoldDB" id="B9D2H3"/>
<sequence length="57" mass="6728">MQILTGRANLSFCLLNFTHFYKRRRKFDLPFVANLSARRFGEIRENFMANFVAKQAA</sequence>
<dbReference type="Proteomes" id="UP000003082">
    <property type="component" value="Unassembled WGS sequence"/>
</dbReference>
<evidence type="ECO:0000313" key="1">
    <source>
        <dbReference type="EMBL" id="EEF13847.1"/>
    </source>
</evidence>
<accession>B9D2H3</accession>
<keyword evidence="2" id="KW-1185">Reference proteome</keyword>
<name>B9D2H3_CAMRE</name>
<dbReference type="EMBL" id="ACFU01000013">
    <property type="protein sequence ID" value="EEF13847.1"/>
    <property type="molecule type" value="Genomic_DNA"/>
</dbReference>
<protein>
    <submittedName>
        <fullName evidence="1">Uncharacterized protein</fullName>
    </submittedName>
</protein>
<comment type="caution">
    <text evidence="1">The sequence shown here is derived from an EMBL/GenBank/DDBJ whole genome shotgun (WGS) entry which is preliminary data.</text>
</comment>
<gene>
    <name evidence="1" type="ORF">CAMRE0001_0406</name>
</gene>